<protein>
    <submittedName>
        <fullName evidence="10">Acetyl-/propionyl-coenzyme A carboxylase alpha chain</fullName>
    </submittedName>
</protein>
<dbReference type="InterPro" id="IPR050856">
    <property type="entry name" value="Biotin_carboxylase_complex"/>
</dbReference>
<dbReference type="Gene3D" id="2.40.50.100">
    <property type="match status" value="1"/>
</dbReference>
<keyword evidence="5" id="KW-0092">Biotin</keyword>
<dbReference type="SUPFAM" id="SSF52440">
    <property type="entry name" value="PreATP-grasp domain"/>
    <property type="match status" value="1"/>
</dbReference>
<dbReference type="EMBL" id="PVNL01000013">
    <property type="protein sequence ID" value="PRQ09787.1"/>
    <property type="molecule type" value="Genomic_DNA"/>
</dbReference>
<sequence length="683" mass="73033">MPTFTKLLVANRGEIAARVIRTARALGYETVAVYSTPDTDGLAVSLADEAVHIGPAPAAESYLNVEAILAAARRTGADAIHPGYGFLSENAAFAQACADANIVFVGPPPAAIEAMGDKALAKARMIAADVPTVPGYQAPEGDELSLEQAKSEAAAIGYPVLLKAVAGGGGRGMRRVDAPDQLEAAMASASREAQNAFGSGTLLLEKLVEGARHVEIQVFADAHGNALHLGERDCSAQRRHQKIIEESPCVVVDEGLRARMGAAAVAAAKAVDYVGAGTVEFLLTSEGAFYFLEMNTRLQVEHPVTELVTGLDLVEWQLEVAAGHELQLVQEQILLRGHAIEVRLYAEDPNAGFVPQTGEILAWRPADNQGLRVDHGLLVGRGRGQRIGSDYDPMVAKVIAYGDTREQARRRLLLGLRDTVLFGPTHNKRFLIDLLRHETFVAGEVTTAFVESEPGRSLVAPPSAPPAEAVALAAVIWLEALRDHAHPRPGVPVAWHSAHHSSSAIELRCGDQLTGLTLRPGPGAHDRPRWTVEQAGADAVEITLLADDGVRLRFVCDGRQRQAHYAWTAEHGLQLELDSHTYEFAEHRPHEGSSDPSSDGSDGRVRAPTMGRVLALWAELGQRVEPGARLLTLEAMKIESTITSPIAGTVTELRAAVGDQVDKAQVLVTITPEQPSEGTTDDR</sequence>
<dbReference type="InterPro" id="IPR011053">
    <property type="entry name" value="Single_hybrid_motif"/>
</dbReference>
<dbReference type="PROSITE" id="PS00867">
    <property type="entry name" value="CPSASE_2"/>
    <property type="match status" value="1"/>
</dbReference>
<dbReference type="InterPro" id="IPR005481">
    <property type="entry name" value="BC-like_N"/>
</dbReference>
<evidence type="ECO:0000256" key="1">
    <source>
        <dbReference type="ARBA" id="ARBA00001953"/>
    </source>
</evidence>
<gene>
    <name evidence="10" type="primary">accA1_1</name>
    <name evidence="10" type="ORF">ENSA7_05420</name>
</gene>
<dbReference type="AlphaFoldDB" id="A0A2S9YXI4"/>
<dbReference type="SMART" id="SM00878">
    <property type="entry name" value="Biotin_carb_C"/>
    <property type="match status" value="1"/>
</dbReference>
<dbReference type="Pfam" id="PF00364">
    <property type="entry name" value="Biotin_lipoyl"/>
    <property type="match status" value="1"/>
</dbReference>
<dbReference type="InterPro" id="IPR011054">
    <property type="entry name" value="Rudment_hybrid_motif"/>
</dbReference>
<comment type="cofactor">
    <cofactor evidence="1">
        <name>biotin</name>
        <dbReference type="ChEBI" id="CHEBI:57586"/>
    </cofactor>
</comment>
<dbReference type="GO" id="GO:0046872">
    <property type="term" value="F:metal ion binding"/>
    <property type="evidence" value="ECO:0007669"/>
    <property type="project" value="InterPro"/>
</dbReference>
<feature type="domain" description="Biotin carboxylation" evidence="9">
    <location>
        <begin position="3"/>
        <end position="455"/>
    </location>
</feature>
<organism evidence="10 11">
    <name type="scientific">Enhygromyxa salina</name>
    <dbReference type="NCBI Taxonomy" id="215803"/>
    <lineage>
        <taxon>Bacteria</taxon>
        <taxon>Pseudomonadati</taxon>
        <taxon>Myxococcota</taxon>
        <taxon>Polyangia</taxon>
        <taxon>Nannocystales</taxon>
        <taxon>Nannocystaceae</taxon>
        <taxon>Enhygromyxa</taxon>
    </lineage>
</organism>
<dbReference type="FunFam" id="3.40.50.20:FF:000010">
    <property type="entry name" value="Propionyl-CoA carboxylase subunit alpha"/>
    <property type="match status" value="1"/>
</dbReference>
<reference evidence="10 11" key="1">
    <citation type="submission" date="2018-03" db="EMBL/GenBank/DDBJ databases">
        <title>Draft Genome Sequences of the Obligatory Marine Myxobacteria Enhygromyxa salina SWB007.</title>
        <authorList>
            <person name="Poehlein A."/>
            <person name="Moghaddam J.A."/>
            <person name="Harms H."/>
            <person name="Alanjari M."/>
            <person name="Koenig G.M."/>
            <person name="Daniel R."/>
            <person name="Schaeberle T.F."/>
        </authorList>
    </citation>
    <scope>NUCLEOTIDE SEQUENCE [LARGE SCALE GENOMIC DNA]</scope>
    <source>
        <strain evidence="10 11">SWB007</strain>
    </source>
</reference>
<dbReference type="Pfam" id="PF00289">
    <property type="entry name" value="Biotin_carb_N"/>
    <property type="match status" value="1"/>
</dbReference>
<dbReference type="InterPro" id="IPR016185">
    <property type="entry name" value="PreATP-grasp_dom_sf"/>
</dbReference>
<dbReference type="GO" id="GO:0005524">
    <property type="term" value="F:ATP binding"/>
    <property type="evidence" value="ECO:0007669"/>
    <property type="project" value="UniProtKB-UniRule"/>
</dbReference>
<accession>A0A2S9YXI4</accession>
<dbReference type="PROSITE" id="PS50975">
    <property type="entry name" value="ATP_GRASP"/>
    <property type="match status" value="1"/>
</dbReference>
<dbReference type="PANTHER" id="PTHR18866">
    <property type="entry name" value="CARBOXYLASE:PYRUVATE/ACETYL-COA/PROPIONYL-COA CARBOXYLASE"/>
    <property type="match status" value="1"/>
</dbReference>
<keyword evidence="4 6" id="KW-0067">ATP-binding</keyword>
<evidence type="ECO:0000256" key="5">
    <source>
        <dbReference type="ARBA" id="ARBA00023267"/>
    </source>
</evidence>
<dbReference type="PROSITE" id="PS50979">
    <property type="entry name" value="BC"/>
    <property type="match status" value="1"/>
</dbReference>
<feature type="domain" description="ATP-grasp" evidence="8">
    <location>
        <begin position="122"/>
        <end position="322"/>
    </location>
</feature>
<proteinExistence type="predicted"/>
<evidence type="ECO:0000256" key="7">
    <source>
        <dbReference type="SAM" id="MobiDB-lite"/>
    </source>
</evidence>
<evidence type="ECO:0000256" key="3">
    <source>
        <dbReference type="ARBA" id="ARBA00022741"/>
    </source>
</evidence>
<keyword evidence="2" id="KW-0436">Ligase</keyword>
<dbReference type="Pfam" id="PF02785">
    <property type="entry name" value="Biotin_carb_C"/>
    <property type="match status" value="1"/>
</dbReference>
<evidence type="ECO:0000259" key="8">
    <source>
        <dbReference type="PROSITE" id="PS50975"/>
    </source>
</evidence>
<evidence type="ECO:0000313" key="11">
    <source>
        <dbReference type="Proteomes" id="UP000238823"/>
    </source>
</evidence>
<evidence type="ECO:0000259" key="9">
    <source>
        <dbReference type="PROSITE" id="PS50979"/>
    </source>
</evidence>
<dbReference type="InterPro" id="IPR011764">
    <property type="entry name" value="Biotin_carboxylation_dom"/>
</dbReference>
<feature type="region of interest" description="Disordered" evidence="7">
    <location>
        <begin position="586"/>
        <end position="606"/>
    </location>
</feature>
<evidence type="ECO:0000256" key="6">
    <source>
        <dbReference type="PROSITE-ProRule" id="PRU00409"/>
    </source>
</evidence>
<dbReference type="Gene3D" id="3.30.470.20">
    <property type="entry name" value="ATP-grasp fold, B domain"/>
    <property type="match status" value="1"/>
</dbReference>
<name>A0A2S9YXI4_9BACT</name>
<evidence type="ECO:0000256" key="4">
    <source>
        <dbReference type="ARBA" id="ARBA00022840"/>
    </source>
</evidence>
<dbReference type="FunFam" id="3.30.470.20:FF:000028">
    <property type="entry name" value="Methylcrotonoyl-CoA carboxylase subunit alpha, mitochondrial"/>
    <property type="match status" value="1"/>
</dbReference>
<dbReference type="PANTHER" id="PTHR18866:SF33">
    <property type="entry name" value="METHYLCROTONOYL-COA CARBOXYLASE SUBUNIT ALPHA, MITOCHONDRIAL-RELATED"/>
    <property type="match status" value="1"/>
</dbReference>
<dbReference type="SUPFAM" id="SSF51230">
    <property type="entry name" value="Single hybrid motif"/>
    <property type="match status" value="1"/>
</dbReference>
<dbReference type="RefSeq" id="WP_106087626.1">
    <property type="nucleotide sequence ID" value="NZ_PVNL01000013.1"/>
</dbReference>
<dbReference type="InterPro" id="IPR011761">
    <property type="entry name" value="ATP-grasp"/>
</dbReference>
<comment type="caution">
    <text evidence="10">The sequence shown here is derived from an EMBL/GenBank/DDBJ whole genome shotgun (WGS) entry which is preliminary data.</text>
</comment>
<dbReference type="SUPFAM" id="SSF51246">
    <property type="entry name" value="Rudiment single hybrid motif"/>
    <property type="match status" value="1"/>
</dbReference>
<dbReference type="InterPro" id="IPR000089">
    <property type="entry name" value="Biotin_lipoyl"/>
</dbReference>
<dbReference type="SUPFAM" id="SSF56059">
    <property type="entry name" value="Glutathione synthetase ATP-binding domain-like"/>
    <property type="match status" value="1"/>
</dbReference>
<evidence type="ECO:0000256" key="2">
    <source>
        <dbReference type="ARBA" id="ARBA00022598"/>
    </source>
</evidence>
<dbReference type="Pfam" id="PF02786">
    <property type="entry name" value="CPSase_L_D2"/>
    <property type="match status" value="1"/>
</dbReference>
<dbReference type="InterPro" id="IPR005479">
    <property type="entry name" value="CPAse_ATP-bd"/>
</dbReference>
<dbReference type="InterPro" id="IPR005482">
    <property type="entry name" value="Biotin_COase_C"/>
</dbReference>
<dbReference type="CDD" id="cd06850">
    <property type="entry name" value="biotinyl_domain"/>
    <property type="match status" value="1"/>
</dbReference>
<dbReference type="GO" id="GO:0016874">
    <property type="term" value="F:ligase activity"/>
    <property type="evidence" value="ECO:0007669"/>
    <property type="project" value="UniProtKB-KW"/>
</dbReference>
<dbReference type="OrthoDB" id="9769961at2"/>
<keyword evidence="3 6" id="KW-0547">Nucleotide-binding</keyword>
<evidence type="ECO:0000313" key="10">
    <source>
        <dbReference type="EMBL" id="PRQ09787.1"/>
    </source>
</evidence>
<dbReference type="Proteomes" id="UP000238823">
    <property type="component" value="Unassembled WGS sequence"/>
</dbReference>